<evidence type="ECO:0000313" key="1">
    <source>
        <dbReference type="EMBL" id="ALC15571.1"/>
    </source>
</evidence>
<dbReference type="RefSeq" id="WP_053549765.1">
    <property type="nucleotide sequence ID" value="NZ_CP010802.1"/>
</dbReference>
<dbReference type="Pfam" id="PF13852">
    <property type="entry name" value="DUF4197"/>
    <property type="match status" value="1"/>
</dbReference>
<dbReference type="PATRIC" id="fig|1603606.3.peg.860"/>
<evidence type="ECO:0008006" key="3">
    <source>
        <dbReference type="Google" id="ProtNLM"/>
    </source>
</evidence>
<dbReference type="STRING" id="1603606.DSOUD_0784"/>
<dbReference type="PROSITE" id="PS51257">
    <property type="entry name" value="PROKAR_LIPOPROTEIN"/>
    <property type="match status" value="1"/>
</dbReference>
<protein>
    <recommendedName>
        <fullName evidence="3">DUF4197 domain-containing protein</fullName>
    </recommendedName>
</protein>
<dbReference type="EMBL" id="CP010802">
    <property type="protein sequence ID" value="ALC15571.1"/>
    <property type="molecule type" value="Genomic_DNA"/>
</dbReference>
<evidence type="ECO:0000313" key="2">
    <source>
        <dbReference type="Proteomes" id="UP000057158"/>
    </source>
</evidence>
<organism evidence="1 2">
    <name type="scientific">Desulfuromonas soudanensis</name>
    <dbReference type="NCBI Taxonomy" id="1603606"/>
    <lineage>
        <taxon>Bacteria</taxon>
        <taxon>Pseudomonadati</taxon>
        <taxon>Thermodesulfobacteriota</taxon>
        <taxon>Desulfuromonadia</taxon>
        <taxon>Desulfuromonadales</taxon>
        <taxon>Desulfuromonadaceae</taxon>
        <taxon>Desulfuromonas</taxon>
    </lineage>
</organism>
<dbReference type="InterPro" id="IPR025245">
    <property type="entry name" value="DUF4197"/>
</dbReference>
<sequence>MLLRTLILLTLGLTLAGCVEMQNGSLGGDLLKVLSESGGAAPLDERTVAAGLREALQIGTERTVQSTARVDGFLGNALIRIAVPKEFAGAARTLRQVGLGSQVDALETAMNRAAEKASGEAREVFFAVLAQMTLADAFAILRGGDHAATDYFRTRSTTALRSRFQPIVREKMGEVGLYRIYDQVSRTYAALPFASKTPAVDMERYVTDKGLDGLFTVLADEEKKIRQDPAARTTALLRRVFSGT</sequence>
<name>A0A0M4CZQ5_9BACT</name>
<dbReference type="AlphaFoldDB" id="A0A0M4CZQ5"/>
<dbReference type="Proteomes" id="UP000057158">
    <property type="component" value="Chromosome"/>
</dbReference>
<proteinExistence type="predicted"/>
<reference evidence="1 2" key="1">
    <citation type="submission" date="2015-07" db="EMBL/GenBank/DDBJ databases">
        <title>Isolation and Genomic Characterization of a Novel Halophilic Metal-Reducing Deltaproteobacterium from the Deep Subsurface.</title>
        <authorList>
            <person name="Badalamenti J.P."/>
            <person name="Summers Z.M."/>
            <person name="Gralnick J.A."/>
            <person name="Bond D.R."/>
        </authorList>
    </citation>
    <scope>NUCLEOTIDE SEQUENCE [LARGE SCALE GENOMIC DNA]</scope>
    <source>
        <strain evidence="1 2">WTL</strain>
    </source>
</reference>
<accession>A0A0M4CZQ5</accession>
<dbReference type="OrthoDB" id="9789685at2"/>
<gene>
    <name evidence="1" type="ORF">DSOUD_0784</name>
</gene>
<keyword evidence="2" id="KW-1185">Reference proteome</keyword>
<dbReference type="KEGG" id="des:DSOUD_0784"/>